<protein>
    <recommendedName>
        <fullName evidence="4">Spindle pole body component</fullName>
    </recommendedName>
</protein>
<feature type="region of interest" description="Disordered" evidence="1">
    <location>
        <begin position="495"/>
        <end position="517"/>
    </location>
</feature>
<organism evidence="2 3">
    <name type="scientific">Starmerella bacillaris</name>
    <name type="common">Yeast</name>
    <name type="synonym">Candida zemplinina</name>
    <dbReference type="NCBI Taxonomy" id="1247836"/>
    <lineage>
        <taxon>Eukaryota</taxon>
        <taxon>Fungi</taxon>
        <taxon>Dikarya</taxon>
        <taxon>Ascomycota</taxon>
        <taxon>Saccharomycotina</taxon>
        <taxon>Dipodascomycetes</taxon>
        <taxon>Dipodascales</taxon>
        <taxon>Trichomonascaceae</taxon>
        <taxon>Starmerella</taxon>
    </lineage>
</organism>
<evidence type="ECO:0000313" key="2">
    <source>
        <dbReference type="EMBL" id="GMM52395.1"/>
    </source>
</evidence>
<evidence type="ECO:0008006" key="4">
    <source>
        <dbReference type="Google" id="ProtNLM"/>
    </source>
</evidence>
<feature type="compositionally biased region" description="Basic and acidic residues" evidence="1">
    <location>
        <begin position="495"/>
        <end position="507"/>
    </location>
</feature>
<dbReference type="Proteomes" id="UP001362899">
    <property type="component" value="Unassembled WGS sequence"/>
</dbReference>
<evidence type="ECO:0000256" key="1">
    <source>
        <dbReference type="SAM" id="MobiDB-lite"/>
    </source>
</evidence>
<reference evidence="2 3" key="1">
    <citation type="journal article" date="2023" name="Elife">
        <title>Identification of key yeast species and microbe-microbe interactions impacting larval growth of Drosophila in the wild.</title>
        <authorList>
            <person name="Mure A."/>
            <person name="Sugiura Y."/>
            <person name="Maeda R."/>
            <person name="Honda K."/>
            <person name="Sakurai N."/>
            <person name="Takahashi Y."/>
            <person name="Watada M."/>
            <person name="Katoh T."/>
            <person name="Gotoh A."/>
            <person name="Gotoh Y."/>
            <person name="Taniguchi I."/>
            <person name="Nakamura K."/>
            <person name="Hayashi T."/>
            <person name="Katayama T."/>
            <person name="Uemura T."/>
            <person name="Hattori Y."/>
        </authorList>
    </citation>
    <scope>NUCLEOTIDE SEQUENCE [LARGE SCALE GENOMIC DNA]</scope>
    <source>
        <strain evidence="2 3">SB-73</strain>
    </source>
</reference>
<accession>A0AAV5RLU1</accession>
<gene>
    <name evidence="2" type="ORF">DASB73_033580</name>
</gene>
<name>A0AAV5RLU1_STABA</name>
<keyword evidence="3" id="KW-1185">Reference proteome</keyword>
<comment type="caution">
    <text evidence="2">The sequence shown here is derived from an EMBL/GenBank/DDBJ whole genome shotgun (WGS) entry which is preliminary data.</text>
</comment>
<proteinExistence type="predicted"/>
<dbReference type="EMBL" id="BTGC01000008">
    <property type="protein sequence ID" value="GMM52395.1"/>
    <property type="molecule type" value="Genomic_DNA"/>
</dbReference>
<sequence>MVELQIGLRMADDATNNLSPDFKPRSTSALFGVNGINGDENFEPPVSSAHLQLNLCESNERGLDTSSKIVIPREIDIFGNCENKKAFTDPYDFQLSWDDLDCVYGNHPEKEVNASLIGLTYSDETITEIRKIVISALHGLNSDVIIWNNDFQVFQVHSRAKSTAFYDYFTRMAEIATCARSLQLRIEHLHEISTLNRLRSVNVFAVAVEHELLVTMKPIAELSKTSHLIDLYEKSTAVLEKLSLLERITNSYQGVHTLDWSHINTLNASTTPINKSVYSWISQLNFAIGLTQTHIERLLDVSFKTQYFPELFLELTGTDVNILWDSVPKFIPPVVAEMVCKIYFLTTINSINVPSEICPIEIEYSVESRLLEPLYPLTETHATTKYPNNSSGTQRILTTDILLTTRNICQRYSELDLSVKASILAELKGFYDVVVGLYWLNDGCLWSRLSEFVEDVFSTDEITSINALIKMERVVETRFHDICLVLKHSNDTITKQHNDMDDEHATESETNTNEQSEPMKELFIQYEPPSTISRIFGMEFIVLKCQSIFNRILSLYGKRQFQKLTILTLELDTHIKHIRQVLHAENKGLFELIQSFKDAFFEINKV</sequence>
<evidence type="ECO:0000313" key="3">
    <source>
        <dbReference type="Proteomes" id="UP001362899"/>
    </source>
</evidence>
<dbReference type="AlphaFoldDB" id="A0AAV5RLU1"/>